<dbReference type="Gene3D" id="3.40.390.30">
    <property type="entry name" value="Metalloproteases ('zincins'), catalytic domain"/>
    <property type="match status" value="1"/>
</dbReference>
<evidence type="ECO:0000313" key="9">
    <source>
        <dbReference type="EMBL" id="KAF5829542.1"/>
    </source>
</evidence>
<dbReference type="SUPFAM" id="SSF55486">
    <property type="entry name" value="Metalloproteases ('zincins'), catalytic domain"/>
    <property type="match status" value="1"/>
</dbReference>
<evidence type="ECO:0000256" key="2">
    <source>
        <dbReference type="ARBA" id="ARBA00010875"/>
    </source>
</evidence>
<evidence type="ECO:0000256" key="6">
    <source>
        <dbReference type="ARBA" id="ARBA00022801"/>
    </source>
</evidence>
<dbReference type="SUPFAM" id="SSF56784">
    <property type="entry name" value="HAD-like"/>
    <property type="match status" value="1"/>
</dbReference>
<dbReference type="InterPro" id="IPR023091">
    <property type="entry name" value="MetalPrtase_cat_dom_sf_prd"/>
</dbReference>
<evidence type="ECO:0000256" key="1">
    <source>
        <dbReference type="ARBA" id="ARBA00001947"/>
    </source>
</evidence>
<keyword evidence="4" id="KW-0479">Metal-binding</keyword>
<reference evidence="9" key="1">
    <citation type="submission" date="2017-08" db="EMBL/GenBank/DDBJ databases">
        <authorList>
            <person name="Polle J.E."/>
            <person name="Barry K."/>
            <person name="Cushman J."/>
            <person name="Schmutz J."/>
            <person name="Tran D."/>
            <person name="Hathwaick L.T."/>
            <person name="Yim W.C."/>
            <person name="Jenkins J."/>
            <person name="Mckie-Krisberg Z.M."/>
            <person name="Prochnik S."/>
            <person name="Lindquist E."/>
            <person name="Dockter R.B."/>
            <person name="Adam C."/>
            <person name="Molina H."/>
            <person name="Bunkerborg J."/>
            <person name="Jin E."/>
            <person name="Buchheim M."/>
            <person name="Magnuson J."/>
        </authorList>
    </citation>
    <scope>NUCLEOTIDE SEQUENCE</scope>
    <source>
        <strain evidence="9">CCAP 19/18</strain>
    </source>
</reference>
<dbReference type="Proteomes" id="UP000815325">
    <property type="component" value="Unassembled WGS sequence"/>
</dbReference>
<keyword evidence="6" id="KW-0378">Hydrolase</keyword>
<keyword evidence="5" id="KW-0255">Endonuclease</keyword>
<dbReference type="Gene3D" id="3.40.50.1000">
    <property type="entry name" value="HAD superfamily/HAD-like"/>
    <property type="match status" value="1"/>
</dbReference>
<feature type="compositionally biased region" description="Low complexity" evidence="8">
    <location>
        <begin position="175"/>
        <end position="188"/>
    </location>
</feature>
<sequence>MLPPTTIFQASALDSEQLETLCRQTKECTELVLPKALLAKVQARPDFKLPRVGAVSVVLCDDAHITTLNAAHRGKAAPTDVLSFELEDDLDYKMHLPIKLLGDLVVSLDTAQRQAEERGCVGATRGTSQEMDGKKRIDLAAMAAAEQAIMAQLGWKGQGLIDAVGGLSTEPERAGSGSSSSSSSSSSSNGRVDEPLKERAASSKGASSSSSASLPTPTPGTSLAARRKRSGSGSLGVLGNIFGGAGDGPSSSDSEGGSVGANEGLSAPAAAAAAERGGGGKGKRGAQMVDSSKSGSKKRGGMGKEQGVSGPGGSSTRGISTSAAASPSTTGSSSSSKSQGNRIQGSGGRSSSSNTSSSRRPLSTSIPSSSHSSSTSSGSGAGCSSSASPLLRSGIGGISRRPLVSGRICTPLLCSATKDGVSTSTTGPISLQQQQQQRQQLTREQLQEPIRLVALDMDGTLLDNSSRIHPDSAEAIKAACAAGVRVLLATGKARPAAIRAADMAGLAGDNLLVSARTPGIFLQGLAVHDSQGQQLSNASLPSAVVADAFRYVSSLEGSAGGSLVAFLGDECVTLRMTDDLQALHHIYHEPLATVLPSLEALLEGPPVRKLLFMSTPQVRLRDFGS</sequence>
<keyword evidence="7" id="KW-0862">Zinc</keyword>
<evidence type="ECO:0000256" key="8">
    <source>
        <dbReference type="SAM" id="MobiDB-lite"/>
    </source>
</evidence>
<keyword evidence="10" id="KW-1185">Reference proteome</keyword>
<feature type="compositionally biased region" description="Low complexity" evidence="8">
    <location>
        <begin position="248"/>
        <end position="275"/>
    </location>
</feature>
<evidence type="ECO:0000256" key="4">
    <source>
        <dbReference type="ARBA" id="ARBA00022723"/>
    </source>
</evidence>
<evidence type="ECO:0000313" key="10">
    <source>
        <dbReference type="Proteomes" id="UP000815325"/>
    </source>
</evidence>
<protein>
    <submittedName>
        <fullName evidence="9">Uncharacterized protein</fullName>
    </submittedName>
</protein>
<dbReference type="PANTHER" id="PTHR46986">
    <property type="entry name" value="ENDORIBONUCLEASE YBEY, CHLOROPLASTIC"/>
    <property type="match status" value="1"/>
</dbReference>
<name>A0ABQ7G4K5_DUNSA</name>
<gene>
    <name evidence="9" type="ORF">DUNSADRAFT_15939</name>
</gene>
<feature type="compositionally biased region" description="Basic and acidic residues" evidence="8">
    <location>
        <begin position="191"/>
        <end position="201"/>
    </location>
</feature>
<evidence type="ECO:0000256" key="5">
    <source>
        <dbReference type="ARBA" id="ARBA00022759"/>
    </source>
</evidence>
<feature type="compositionally biased region" description="Low complexity" evidence="8">
    <location>
        <begin position="320"/>
        <end position="338"/>
    </location>
</feature>
<feature type="region of interest" description="Disordered" evidence="8">
    <location>
        <begin position="166"/>
        <end position="231"/>
    </location>
</feature>
<feature type="compositionally biased region" description="Low complexity" evidence="8">
    <location>
        <begin position="349"/>
        <end position="389"/>
    </location>
</feature>
<dbReference type="InterPro" id="IPR002036">
    <property type="entry name" value="YbeY"/>
</dbReference>
<dbReference type="Pfam" id="PF02130">
    <property type="entry name" value="YbeY"/>
    <property type="match status" value="1"/>
</dbReference>
<organism evidence="9 10">
    <name type="scientific">Dunaliella salina</name>
    <name type="common">Green alga</name>
    <name type="synonym">Protococcus salinus</name>
    <dbReference type="NCBI Taxonomy" id="3046"/>
    <lineage>
        <taxon>Eukaryota</taxon>
        <taxon>Viridiplantae</taxon>
        <taxon>Chlorophyta</taxon>
        <taxon>core chlorophytes</taxon>
        <taxon>Chlorophyceae</taxon>
        <taxon>CS clade</taxon>
        <taxon>Chlamydomonadales</taxon>
        <taxon>Dunaliellaceae</taxon>
        <taxon>Dunaliella</taxon>
    </lineage>
</organism>
<keyword evidence="3" id="KW-0540">Nuclease</keyword>
<comment type="cofactor">
    <cofactor evidence="1">
        <name>Zn(2+)</name>
        <dbReference type="ChEBI" id="CHEBI:29105"/>
    </cofactor>
</comment>
<accession>A0ABQ7G4K5</accession>
<comment type="similarity">
    <text evidence="2">Belongs to the endoribonuclease YbeY family.</text>
</comment>
<dbReference type="Pfam" id="PF08282">
    <property type="entry name" value="Hydrolase_3"/>
    <property type="match status" value="1"/>
</dbReference>
<proteinExistence type="inferred from homology"/>
<dbReference type="NCBIfam" id="TIGR00043">
    <property type="entry name" value="rRNA maturation RNase YbeY"/>
    <property type="match status" value="1"/>
</dbReference>
<dbReference type="EMBL" id="MU070146">
    <property type="protein sequence ID" value="KAF5829542.1"/>
    <property type="molecule type" value="Genomic_DNA"/>
</dbReference>
<evidence type="ECO:0000256" key="3">
    <source>
        <dbReference type="ARBA" id="ARBA00022722"/>
    </source>
</evidence>
<dbReference type="InterPro" id="IPR036412">
    <property type="entry name" value="HAD-like_sf"/>
</dbReference>
<dbReference type="InterPro" id="IPR023214">
    <property type="entry name" value="HAD_sf"/>
</dbReference>
<dbReference type="Gene3D" id="3.30.1240.10">
    <property type="match status" value="1"/>
</dbReference>
<comment type="caution">
    <text evidence="9">The sequence shown here is derived from an EMBL/GenBank/DDBJ whole genome shotgun (WGS) entry which is preliminary data.</text>
</comment>
<evidence type="ECO:0000256" key="7">
    <source>
        <dbReference type="ARBA" id="ARBA00022833"/>
    </source>
</evidence>
<feature type="region of interest" description="Disordered" evidence="8">
    <location>
        <begin position="244"/>
        <end position="389"/>
    </location>
</feature>
<feature type="compositionally biased region" description="Low complexity" evidence="8">
    <location>
        <begin position="202"/>
        <end position="224"/>
    </location>
</feature>
<dbReference type="PANTHER" id="PTHR46986:SF1">
    <property type="entry name" value="ENDORIBONUCLEASE YBEY, CHLOROPLASTIC"/>
    <property type="match status" value="1"/>
</dbReference>